<evidence type="ECO:0000256" key="8">
    <source>
        <dbReference type="SAM" id="MobiDB-lite"/>
    </source>
</evidence>
<feature type="domain" description="LITAF" evidence="10">
    <location>
        <begin position="32"/>
        <end position="116"/>
    </location>
</feature>
<evidence type="ECO:0000256" key="4">
    <source>
        <dbReference type="ARBA" id="ARBA00005975"/>
    </source>
</evidence>
<dbReference type="STRING" id="1676925.ENSPKIP00000002406"/>
<evidence type="ECO:0000313" key="11">
    <source>
        <dbReference type="Ensembl" id="ENSPKIP00000002406.1"/>
    </source>
</evidence>
<dbReference type="Proteomes" id="UP000261540">
    <property type="component" value="Unplaced"/>
</dbReference>
<dbReference type="GO" id="GO:0005634">
    <property type="term" value="C:nucleus"/>
    <property type="evidence" value="ECO:0007669"/>
    <property type="project" value="TreeGrafter"/>
</dbReference>
<dbReference type="AlphaFoldDB" id="A0A3B3QAH1"/>
<keyword evidence="9" id="KW-0812">Transmembrane</keyword>
<proteinExistence type="inferred from homology"/>
<dbReference type="InterPro" id="IPR037519">
    <property type="entry name" value="LITAF_fam"/>
</dbReference>
<reference evidence="11" key="2">
    <citation type="submission" date="2025-09" db="UniProtKB">
        <authorList>
            <consortium name="Ensembl"/>
        </authorList>
    </citation>
    <scope>IDENTIFICATION</scope>
</reference>
<dbReference type="GO" id="GO:0098560">
    <property type="term" value="C:cytoplasmic side of late endosome membrane"/>
    <property type="evidence" value="ECO:0007669"/>
    <property type="project" value="TreeGrafter"/>
</dbReference>
<reference evidence="11" key="1">
    <citation type="submission" date="2025-08" db="UniProtKB">
        <authorList>
            <consortium name="Ensembl"/>
        </authorList>
    </citation>
    <scope>IDENTIFICATION</scope>
</reference>
<evidence type="ECO:0000313" key="12">
    <source>
        <dbReference type="Proteomes" id="UP000261540"/>
    </source>
</evidence>
<feature type="region of interest" description="Disordered" evidence="8">
    <location>
        <begin position="1"/>
        <end position="44"/>
    </location>
</feature>
<evidence type="ECO:0000256" key="7">
    <source>
        <dbReference type="ARBA" id="ARBA00023136"/>
    </source>
</evidence>
<evidence type="ECO:0000256" key="1">
    <source>
        <dbReference type="ARBA" id="ARBA00004125"/>
    </source>
</evidence>
<organism evidence="11 12">
    <name type="scientific">Paramormyrops kingsleyae</name>
    <dbReference type="NCBI Taxonomy" id="1676925"/>
    <lineage>
        <taxon>Eukaryota</taxon>
        <taxon>Metazoa</taxon>
        <taxon>Chordata</taxon>
        <taxon>Craniata</taxon>
        <taxon>Vertebrata</taxon>
        <taxon>Euteleostomi</taxon>
        <taxon>Actinopterygii</taxon>
        <taxon>Neopterygii</taxon>
        <taxon>Teleostei</taxon>
        <taxon>Osteoglossocephala</taxon>
        <taxon>Osteoglossomorpha</taxon>
        <taxon>Osteoglossiformes</taxon>
        <taxon>Mormyridae</taxon>
        <taxon>Paramormyrops</taxon>
    </lineage>
</organism>
<dbReference type="SMART" id="SM00714">
    <property type="entry name" value="LITAF"/>
    <property type="match status" value="1"/>
</dbReference>
<dbReference type="GeneTree" id="ENSGT00940000155366"/>
<accession>A0A3B3QAH1</accession>
<sequence>SSLPSTSNEPGSIPTASVPTSSSSAASVPTGSNQQPIISSGNLGAEPCLTTCTNCRERVTTNVIYKPGALTWVVCLTLILFGFVFGCCLIPFCMDICQDAHHSCPKCHTSLHVHKRL</sequence>
<dbReference type="PANTHER" id="PTHR23292">
    <property type="entry name" value="LIPOPOLYSACCHARIDE-INDUCED TUMOR NECROSIS FACTOR-ALPHA FACTOR"/>
    <property type="match status" value="1"/>
</dbReference>
<keyword evidence="9" id="KW-1133">Transmembrane helix</keyword>
<dbReference type="PROSITE" id="PS51837">
    <property type="entry name" value="LITAF"/>
    <property type="match status" value="1"/>
</dbReference>
<feature type="compositionally biased region" description="Polar residues" evidence="8">
    <location>
        <begin position="1"/>
        <end position="10"/>
    </location>
</feature>
<comment type="similarity">
    <text evidence="4">Belongs to the CDIP1/LITAF family.</text>
</comment>
<evidence type="ECO:0000256" key="3">
    <source>
        <dbReference type="ARBA" id="ARBA00004630"/>
    </source>
</evidence>
<protein>
    <recommendedName>
        <fullName evidence="10">LITAF domain-containing protein</fullName>
    </recommendedName>
</protein>
<dbReference type="Pfam" id="PF10601">
    <property type="entry name" value="zf-LITAF-like"/>
    <property type="match status" value="1"/>
</dbReference>
<evidence type="ECO:0000256" key="5">
    <source>
        <dbReference type="ARBA" id="ARBA00022723"/>
    </source>
</evidence>
<feature type="compositionally biased region" description="Low complexity" evidence="8">
    <location>
        <begin position="14"/>
        <end position="30"/>
    </location>
</feature>
<keyword evidence="6" id="KW-0862">Zinc</keyword>
<evidence type="ECO:0000256" key="9">
    <source>
        <dbReference type="SAM" id="Phobius"/>
    </source>
</evidence>
<name>A0A3B3QAH1_9TELE</name>
<dbReference type="GO" id="GO:0098574">
    <property type="term" value="C:cytoplasmic side of lysosomal membrane"/>
    <property type="evidence" value="ECO:0007669"/>
    <property type="project" value="TreeGrafter"/>
</dbReference>
<evidence type="ECO:0000256" key="6">
    <source>
        <dbReference type="ARBA" id="ARBA00022833"/>
    </source>
</evidence>
<dbReference type="PANTHER" id="PTHR23292:SF28">
    <property type="entry name" value="LIPOPOLYSACCHARIDE-INDUCED TUMOR NECROSIS FACTOR-ALPHA FACTOR-LIKE"/>
    <property type="match status" value="1"/>
</dbReference>
<feature type="compositionally biased region" description="Polar residues" evidence="8">
    <location>
        <begin position="31"/>
        <end position="42"/>
    </location>
</feature>
<feature type="transmembrane region" description="Helical" evidence="9">
    <location>
        <begin position="69"/>
        <end position="93"/>
    </location>
</feature>
<dbReference type="GO" id="GO:0008270">
    <property type="term" value="F:zinc ion binding"/>
    <property type="evidence" value="ECO:0007669"/>
    <property type="project" value="TreeGrafter"/>
</dbReference>
<evidence type="ECO:0000259" key="10">
    <source>
        <dbReference type="PROSITE" id="PS51837"/>
    </source>
</evidence>
<keyword evidence="12" id="KW-1185">Reference proteome</keyword>
<evidence type="ECO:0000256" key="2">
    <source>
        <dbReference type="ARBA" id="ARBA00004414"/>
    </source>
</evidence>
<keyword evidence="5" id="KW-0479">Metal-binding</keyword>
<dbReference type="Ensembl" id="ENSPKIT00000026350.1">
    <property type="protein sequence ID" value="ENSPKIP00000002406.1"/>
    <property type="gene ID" value="ENSPKIG00000020309.1"/>
</dbReference>
<comment type="subcellular location">
    <subcellularLocation>
        <location evidence="1">Endosome membrane</location>
        <topology evidence="1">Peripheral membrane protein</topology>
        <orientation evidence="1">Cytoplasmic side</orientation>
    </subcellularLocation>
    <subcellularLocation>
        <location evidence="2">Late endosome membrane</location>
    </subcellularLocation>
    <subcellularLocation>
        <location evidence="3">Lysosome membrane</location>
        <topology evidence="3">Peripheral membrane protein</topology>
        <orientation evidence="3">Cytoplasmic side</orientation>
    </subcellularLocation>
</comment>
<dbReference type="InterPro" id="IPR006629">
    <property type="entry name" value="LITAF"/>
</dbReference>
<keyword evidence="7 9" id="KW-0472">Membrane</keyword>